<sequence length="481" mass="50078">MEHAHDDALLTPADRLALSRRRFMTAASATAGVAALSACAGGGGGGAPDAPADGGGEKSDGNPFGVAEGSTVDVVIFDGGYGDEYAIAAGKAMEELHPGVTVEVNSTVNIGPELQPRFVGGTPPDVFDNSGAQSMDTEALISEGQLAELDALLEAPSIDGGTVGESLLPGATDPGTYSGSFLAMNYVYTVYALWYSQKQFDDNGWSVPTTWDELMALGETVKAAGSHLFSYGGQNASTYYQELALSMAVKQGGVEVAKNIDRLEPDAFAQDAVVQAYAALEEAVKAGFFVPGGAGVKHTQAQTDWVTGKSVMYPSGSWIENEQRDVTPEDYALTGAPVPLLGEGAALPLAAIHGTAGEPFMVPSQGKNAAGGLEFLRVMLSQEQATQFTALTGSPTVVQGAAPDPADASTALTSTLAMIEAAGADTFNYNFSEWYGLGADNVTLWTEFLDGRTTADQLREKQQALIDAVREDDTVTKFDVP</sequence>
<evidence type="ECO:0000256" key="1">
    <source>
        <dbReference type="ARBA" id="ARBA00004196"/>
    </source>
</evidence>
<dbReference type="Proteomes" id="UP000023067">
    <property type="component" value="Unassembled WGS sequence"/>
</dbReference>
<dbReference type="InterPro" id="IPR050490">
    <property type="entry name" value="Bact_solute-bd_prot1"/>
</dbReference>
<dbReference type="SUPFAM" id="SSF53850">
    <property type="entry name" value="Periplasmic binding protein-like II"/>
    <property type="match status" value="1"/>
</dbReference>
<dbReference type="InterPro" id="IPR006059">
    <property type="entry name" value="SBP"/>
</dbReference>
<dbReference type="HOGENOM" id="CLU_047233_0_0_11"/>
<dbReference type="OrthoDB" id="8663148at2"/>
<dbReference type="GO" id="GO:0030313">
    <property type="term" value="C:cell envelope"/>
    <property type="evidence" value="ECO:0007669"/>
    <property type="project" value="UniProtKB-SubCell"/>
</dbReference>
<proteinExistence type="inferred from homology"/>
<dbReference type="Pfam" id="PF01547">
    <property type="entry name" value="SBP_bac_1"/>
    <property type="match status" value="1"/>
</dbReference>
<reference evidence="6 7" key="1">
    <citation type="submission" date="2014-02" db="EMBL/GenBank/DDBJ databases">
        <title>Genome sequence of Brachybacterium phenoliresistens strain W13A50.</title>
        <authorList>
            <person name="Wang X."/>
        </authorList>
    </citation>
    <scope>NUCLEOTIDE SEQUENCE [LARGE SCALE GENOMIC DNA]</scope>
    <source>
        <strain evidence="6 7">W13A50</strain>
    </source>
</reference>
<evidence type="ECO:0000256" key="3">
    <source>
        <dbReference type="ARBA" id="ARBA00022448"/>
    </source>
</evidence>
<evidence type="ECO:0000256" key="2">
    <source>
        <dbReference type="ARBA" id="ARBA00008520"/>
    </source>
</evidence>
<protein>
    <submittedName>
        <fullName evidence="6">Sugar ABC transporter substrate-binding protein</fullName>
    </submittedName>
</protein>
<keyword evidence="4" id="KW-0732">Signal</keyword>
<evidence type="ECO:0000313" key="7">
    <source>
        <dbReference type="Proteomes" id="UP000023067"/>
    </source>
</evidence>
<dbReference type="InterPro" id="IPR022386">
    <property type="entry name" value="Chitin_NgcE"/>
</dbReference>
<dbReference type="PROSITE" id="PS51318">
    <property type="entry name" value="TAT"/>
    <property type="match status" value="1"/>
</dbReference>
<name>Z9JUG7_9MICO</name>
<evidence type="ECO:0000256" key="4">
    <source>
        <dbReference type="ARBA" id="ARBA00022729"/>
    </source>
</evidence>
<dbReference type="STRING" id="396014.BF93_14360"/>
<dbReference type="RefSeq" id="WP_051486610.1">
    <property type="nucleotide sequence ID" value="NZ_KK069990.1"/>
</dbReference>
<comment type="subcellular location">
    <subcellularLocation>
        <location evidence="1">Cell envelope</location>
    </subcellularLocation>
</comment>
<accession>Z9JUG7</accession>
<keyword evidence="3" id="KW-0813">Transport</keyword>
<gene>
    <name evidence="6" type="ORF">BF93_14360</name>
</gene>
<dbReference type="PATRIC" id="fig|396014.3.peg.1222"/>
<dbReference type="AlphaFoldDB" id="Z9JUG7"/>
<dbReference type="Gene3D" id="3.40.190.10">
    <property type="entry name" value="Periplasmic binding protein-like II"/>
    <property type="match status" value="2"/>
</dbReference>
<keyword evidence="7" id="KW-1185">Reference proteome</keyword>
<feature type="region of interest" description="Disordered" evidence="5">
    <location>
        <begin position="41"/>
        <end position="64"/>
    </location>
</feature>
<dbReference type="InterPro" id="IPR006311">
    <property type="entry name" value="TAT_signal"/>
</dbReference>
<dbReference type="eggNOG" id="COG1653">
    <property type="taxonomic scope" value="Bacteria"/>
</dbReference>
<dbReference type="EMBL" id="JDYK01000004">
    <property type="protein sequence ID" value="EWS82000.1"/>
    <property type="molecule type" value="Genomic_DNA"/>
</dbReference>
<dbReference type="PANTHER" id="PTHR43649">
    <property type="entry name" value="ARABINOSE-BINDING PROTEIN-RELATED"/>
    <property type="match status" value="1"/>
</dbReference>
<organism evidence="6 7">
    <name type="scientific">Brachybacterium phenoliresistens</name>
    <dbReference type="NCBI Taxonomy" id="396014"/>
    <lineage>
        <taxon>Bacteria</taxon>
        <taxon>Bacillati</taxon>
        <taxon>Actinomycetota</taxon>
        <taxon>Actinomycetes</taxon>
        <taxon>Micrococcales</taxon>
        <taxon>Dermabacteraceae</taxon>
        <taxon>Brachybacterium</taxon>
    </lineage>
</organism>
<evidence type="ECO:0000313" key="6">
    <source>
        <dbReference type="EMBL" id="EWS82000.1"/>
    </source>
</evidence>
<evidence type="ECO:0000256" key="5">
    <source>
        <dbReference type="SAM" id="MobiDB-lite"/>
    </source>
</evidence>
<dbReference type="PANTHER" id="PTHR43649:SF31">
    <property type="entry name" value="SN-GLYCEROL-3-PHOSPHATE-BINDING PERIPLASMIC PROTEIN UGPB"/>
    <property type="match status" value="1"/>
</dbReference>
<comment type="similarity">
    <text evidence="2">Belongs to the bacterial solute-binding protein 1 family.</text>
</comment>
<comment type="caution">
    <text evidence="6">The sequence shown here is derived from an EMBL/GenBank/DDBJ whole genome shotgun (WGS) entry which is preliminary data.</text>
</comment>
<dbReference type="NCBIfam" id="TIGR03851">
    <property type="entry name" value="chitin_NgcE"/>
    <property type="match status" value="1"/>
</dbReference>